<name>A0AAE0ZF20_9GAST</name>
<organism evidence="2 3">
    <name type="scientific">Elysia crispata</name>
    <name type="common">lettuce slug</name>
    <dbReference type="NCBI Taxonomy" id="231223"/>
    <lineage>
        <taxon>Eukaryota</taxon>
        <taxon>Metazoa</taxon>
        <taxon>Spiralia</taxon>
        <taxon>Lophotrochozoa</taxon>
        <taxon>Mollusca</taxon>
        <taxon>Gastropoda</taxon>
        <taxon>Heterobranchia</taxon>
        <taxon>Euthyneura</taxon>
        <taxon>Panpulmonata</taxon>
        <taxon>Sacoglossa</taxon>
        <taxon>Placobranchoidea</taxon>
        <taxon>Plakobranchidae</taxon>
        <taxon>Elysia</taxon>
    </lineage>
</organism>
<dbReference type="EMBL" id="JAWDGP010004066">
    <property type="protein sequence ID" value="KAK3768142.1"/>
    <property type="molecule type" value="Genomic_DNA"/>
</dbReference>
<feature type="region of interest" description="Disordered" evidence="1">
    <location>
        <begin position="1"/>
        <end position="97"/>
    </location>
</feature>
<evidence type="ECO:0000256" key="1">
    <source>
        <dbReference type="SAM" id="MobiDB-lite"/>
    </source>
</evidence>
<evidence type="ECO:0000313" key="3">
    <source>
        <dbReference type="Proteomes" id="UP001283361"/>
    </source>
</evidence>
<proteinExistence type="predicted"/>
<feature type="compositionally biased region" description="Polar residues" evidence="1">
    <location>
        <begin position="36"/>
        <end position="46"/>
    </location>
</feature>
<protein>
    <submittedName>
        <fullName evidence="2">Uncharacterized protein</fullName>
    </submittedName>
</protein>
<reference evidence="2" key="1">
    <citation type="journal article" date="2023" name="G3 (Bethesda)">
        <title>A reference genome for the long-term kleptoplast-retaining sea slug Elysia crispata morphotype clarki.</title>
        <authorList>
            <person name="Eastman K.E."/>
            <person name="Pendleton A.L."/>
            <person name="Shaikh M.A."/>
            <person name="Suttiyut T."/>
            <person name="Ogas R."/>
            <person name="Tomko P."/>
            <person name="Gavelis G."/>
            <person name="Widhalm J.R."/>
            <person name="Wisecaver J.H."/>
        </authorList>
    </citation>
    <scope>NUCLEOTIDE SEQUENCE</scope>
    <source>
        <strain evidence="2">ECLA1</strain>
    </source>
</reference>
<dbReference type="AlphaFoldDB" id="A0AAE0ZF20"/>
<evidence type="ECO:0000313" key="2">
    <source>
        <dbReference type="EMBL" id="KAK3768142.1"/>
    </source>
</evidence>
<dbReference type="Proteomes" id="UP001283361">
    <property type="component" value="Unassembled WGS sequence"/>
</dbReference>
<keyword evidence="3" id="KW-1185">Reference proteome</keyword>
<comment type="caution">
    <text evidence="2">The sequence shown here is derived from an EMBL/GenBank/DDBJ whole genome shotgun (WGS) entry which is preliminary data.</text>
</comment>
<feature type="compositionally biased region" description="Low complexity" evidence="1">
    <location>
        <begin position="86"/>
        <end position="97"/>
    </location>
</feature>
<feature type="compositionally biased region" description="Acidic residues" evidence="1">
    <location>
        <begin position="47"/>
        <end position="63"/>
    </location>
</feature>
<gene>
    <name evidence="2" type="ORF">RRG08_010812</name>
</gene>
<accession>A0AAE0ZF20</accession>
<sequence>MFLRDQEVPRLGSSSFLSEGSTRSSQENSPPECETIPSSHNITSSEITEEDQDFSSSEEEEFSLDINLPSPVQSLSKRGDDSAAAGTSGNSYGNTTTTKRKAATGLFKVVKEPHRVLSEDEHDIYAKTVAIKMRRLSPEQRFFAEKLMNDVMFEAGLEQLSRDSRVVTRTSADWKIEHCSATSYDYENNT</sequence>
<feature type="compositionally biased region" description="Polar residues" evidence="1">
    <location>
        <begin position="12"/>
        <end position="29"/>
    </location>
</feature>